<sequence>MARCPTTRPSRRCRCRCILAESLDLPCLGRSRPHRGRSAKPCNGIMIMGCSSRQEHRTSATARCPAATSGAAPASFRCLFGRCLVAPKASLNGSQD</sequence>
<accession>A0A1Q9C6I6</accession>
<proteinExistence type="predicted"/>
<comment type="caution">
    <text evidence="1">The sequence shown here is derived from an EMBL/GenBank/DDBJ whole genome shotgun (WGS) entry which is preliminary data.</text>
</comment>
<protein>
    <submittedName>
        <fullName evidence="1">Uncharacterized protein</fullName>
    </submittedName>
</protein>
<dbReference type="Proteomes" id="UP000186817">
    <property type="component" value="Unassembled WGS sequence"/>
</dbReference>
<evidence type="ECO:0000313" key="1">
    <source>
        <dbReference type="EMBL" id="OLP78540.1"/>
    </source>
</evidence>
<keyword evidence="2" id="KW-1185">Reference proteome</keyword>
<gene>
    <name evidence="1" type="ORF">AK812_SmicGene49068</name>
</gene>
<reference evidence="1 2" key="1">
    <citation type="submission" date="2016-02" db="EMBL/GenBank/DDBJ databases">
        <title>Genome analysis of coral dinoflagellate symbionts highlights evolutionary adaptations to a symbiotic lifestyle.</title>
        <authorList>
            <person name="Aranda M."/>
            <person name="Li Y."/>
            <person name="Liew Y.J."/>
            <person name="Baumgarten S."/>
            <person name="Simakov O."/>
            <person name="Wilson M."/>
            <person name="Piel J."/>
            <person name="Ashoor H."/>
            <person name="Bougouffa S."/>
            <person name="Bajic V.B."/>
            <person name="Ryu T."/>
            <person name="Ravasi T."/>
            <person name="Bayer T."/>
            <person name="Micklem G."/>
            <person name="Kim H."/>
            <person name="Bhak J."/>
            <person name="Lajeunesse T.C."/>
            <person name="Voolstra C.R."/>
        </authorList>
    </citation>
    <scope>NUCLEOTIDE SEQUENCE [LARGE SCALE GENOMIC DNA]</scope>
    <source>
        <strain evidence="1 2">CCMP2467</strain>
    </source>
</reference>
<evidence type="ECO:0000313" key="2">
    <source>
        <dbReference type="Proteomes" id="UP000186817"/>
    </source>
</evidence>
<name>A0A1Q9C6I6_SYMMI</name>
<dbReference type="EMBL" id="LSRX01001598">
    <property type="protein sequence ID" value="OLP78540.1"/>
    <property type="molecule type" value="Genomic_DNA"/>
</dbReference>
<dbReference type="AlphaFoldDB" id="A0A1Q9C6I6"/>
<organism evidence="1 2">
    <name type="scientific">Symbiodinium microadriaticum</name>
    <name type="common">Dinoflagellate</name>
    <name type="synonym">Zooxanthella microadriatica</name>
    <dbReference type="NCBI Taxonomy" id="2951"/>
    <lineage>
        <taxon>Eukaryota</taxon>
        <taxon>Sar</taxon>
        <taxon>Alveolata</taxon>
        <taxon>Dinophyceae</taxon>
        <taxon>Suessiales</taxon>
        <taxon>Symbiodiniaceae</taxon>
        <taxon>Symbiodinium</taxon>
    </lineage>
</organism>